<dbReference type="PANTHER" id="PTHR38433:SF1">
    <property type="entry name" value="DUF1641 DOMAIN-CONTAINING PROTEIN"/>
    <property type="match status" value="1"/>
</dbReference>
<dbReference type="RefSeq" id="WP_015789819.1">
    <property type="nucleotide sequence ID" value="NC_013158.1"/>
</dbReference>
<feature type="region of interest" description="Disordered" evidence="1">
    <location>
        <begin position="1"/>
        <end position="34"/>
    </location>
</feature>
<dbReference type="AlphaFoldDB" id="C7NU03"/>
<sequence length="226" mass="23100">MSDSESEPTDGAAERTDDATEAGTDQPADLESLVADNPEEVARLLERLGLVNDLLDAADVATSAMDDEMVQSLAGTGTNLAMAADGMATDETVQLGEAVGENADDLAEGVETVAQLQRTGTLDDLLELAELASLASAAMDDEMVMSLASTGTRLGEVADTAADDDVARGLEDVLAALGEASSDEPERVGAIGLVKAVRDPDVQAGLGVVISLARALGQQTRDDPTA</sequence>
<evidence type="ECO:0000313" key="3">
    <source>
        <dbReference type="Proteomes" id="UP000002071"/>
    </source>
</evidence>
<dbReference type="PANTHER" id="PTHR38433">
    <property type="match status" value="1"/>
</dbReference>
<keyword evidence="3" id="KW-1185">Reference proteome</keyword>
<evidence type="ECO:0000313" key="2">
    <source>
        <dbReference type="EMBL" id="ACV12248.1"/>
    </source>
</evidence>
<proteinExistence type="predicted"/>
<organism evidence="2 3">
    <name type="scientific">Halorhabdus utahensis (strain DSM 12940 / JCM 11049 / AX-2)</name>
    <dbReference type="NCBI Taxonomy" id="519442"/>
    <lineage>
        <taxon>Archaea</taxon>
        <taxon>Methanobacteriati</taxon>
        <taxon>Methanobacteriota</taxon>
        <taxon>Stenosarchaea group</taxon>
        <taxon>Halobacteria</taxon>
        <taxon>Halobacteriales</taxon>
        <taxon>Haloarculaceae</taxon>
        <taxon>Halorhabdus</taxon>
    </lineage>
</organism>
<dbReference type="HOGENOM" id="CLU_1318492_0_0_2"/>
<gene>
    <name evidence="2" type="ordered locus">Huta_2081</name>
</gene>
<dbReference type="InterPro" id="IPR012440">
    <property type="entry name" value="DUF1641"/>
</dbReference>
<name>C7NU03_HALUD</name>
<dbReference type="EMBL" id="CP001687">
    <property type="protein sequence ID" value="ACV12248.1"/>
    <property type="molecule type" value="Genomic_DNA"/>
</dbReference>
<evidence type="ECO:0000256" key="1">
    <source>
        <dbReference type="SAM" id="MobiDB-lite"/>
    </source>
</evidence>
<reference evidence="2 3" key="1">
    <citation type="journal article" date="2009" name="Stand. Genomic Sci.">
        <title>Complete genome sequence of Halorhabdus utahensis type strain (AX-2).</title>
        <authorList>
            <person name="Anderson I."/>
            <person name="Tindall B.J."/>
            <person name="Pomrenke H."/>
            <person name="Goker M."/>
            <person name="Lapidus A."/>
            <person name="Nolan M."/>
            <person name="Copeland A."/>
            <person name="Glavina Del Rio T."/>
            <person name="Chen F."/>
            <person name="Tice H."/>
            <person name="Cheng J.F."/>
            <person name="Lucas S."/>
            <person name="Chertkov O."/>
            <person name="Bruce D."/>
            <person name="Brettin T."/>
            <person name="Detter J.C."/>
            <person name="Han C."/>
            <person name="Goodwin L."/>
            <person name="Land M."/>
            <person name="Hauser L."/>
            <person name="Chang Y.J."/>
            <person name="Jeffries C.D."/>
            <person name="Pitluck S."/>
            <person name="Pati A."/>
            <person name="Mavromatis K."/>
            <person name="Ivanova N."/>
            <person name="Ovchinnikova G."/>
            <person name="Chen A."/>
            <person name="Palaniappan K."/>
            <person name="Chain P."/>
            <person name="Rohde M."/>
            <person name="Bristow J."/>
            <person name="Eisen J.A."/>
            <person name="Markowitz V."/>
            <person name="Hugenholtz P."/>
            <person name="Kyrpides N.C."/>
            <person name="Klenk H.P."/>
        </authorList>
    </citation>
    <scope>NUCLEOTIDE SEQUENCE [LARGE SCALE GENOMIC DNA]</scope>
    <source>
        <strain evidence="3">DSM 12940 / JCM 11049 / AX-2</strain>
    </source>
</reference>
<dbReference type="Proteomes" id="UP000002071">
    <property type="component" value="Chromosome"/>
</dbReference>
<dbReference type="GeneID" id="8384375"/>
<dbReference type="STRING" id="519442.Huta_2081"/>
<dbReference type="Pfam" id="PF07849">
    <property type="entry name" value="DUF1641"/>
    <property type="match status" value="1"/>
</dbReference>
<evidence type="ECO:0008006" key="4">
    <source>
        <dbReference type="Google" id="ProtNLM"/>
    </source>
</evidence>
<dbReference type="eggNOG" id="arCOG02113">
    <property type="taxonomic scope" value="Archaea"/>
</dbReference>
<accession>C7NU03</accession>
<protein>
    <recommendedName>
        <fullName evidence="4">DUF1641 domain-containing protein</fullName>
    </recommendedName>
</protein>
<dbReference type="KEGG" id="hut:Huta_2081"/>